<proteinExistence type="inferred from homology"/>
<feature type="transmembrane region" description="Helical" evidence="7">
    <location>
        <begin position="417"/>
        <end position="442"/>
    </location>
</feature>
<evidence type="ECO:0000256" key="1">
    <source>
        <dbReference type="ARBA" id="ARBA00012880"/>
    </source>
</evidence>
<keyword evidence="3" id="KW-0808">Transferase</keyword>
<name>A0A813E6M4_POLGL</name>
<dbReference type="GO" id="GO:0016206">
    <property type="term" value="F:catechol O-methyltransferase activity"/>
    <property type="evidence" value="ECO:0007669"/>
    <property type="project" value="UniProtKB-EC"/>
</dbReference>
<dbReference type="Pfam" id="PF10294">
    <property type="entry name" value="Methyltransf_16"/>
    <property type="match status" value="1"/>
</dbReference>
<reference evidence="8" key="1">
    <citation type="submission" date="2021-02" db="EMBL/GenBank/DDBJ databases">
        <authorList>
            <person name="Dougan E. K."/>
            <person name="Rhodes N."/>
            <person name="Thang M."/>
            <person name="Chan C."/>
        </authorList>
    </citation>
    <scope>NUCLEOTIDE SEQUENCE</scope>
</reference>
<dbReference type="PROSITE" id="PS51682">
    <property type="entry name" value="SAM_OMT_I"/>
    <property type="match status" value="1"/>
</dbReference>
<dbReference type="EC" id="2.1.1.6" evidence="1"/>
<dbReference type="EMBL" id="CAJNNV010007171">
    <property type="protein sequence ID" value="CAE8594570.1"/>
    <property type="molecule type" value="Genomic_DNA"/>
</dbReference>
<accession>A0A813E6M4</accession>
<evidence type="ECO:0000256" key="7">
    <source>
        <dbReference type="SAM" id="Phobius"/>
    </source>
</evidence>
<keyword evidence="7" id="KW-0812">Transmembrane</keyword>
<dbReference type="GO" id="GO:0006584">
    <property type="term" value="P:catecholamine metabolic process"/>
    <property type="evidence" value="ECO:0007669"/>
    <property type="project" value="UniProtKB-KW"/>
</dbReference>
<evidence type="ECO:0000313" key="9">
    <source>
        <dbReference type="Proteomes" id="UP000654075"/>
    </source>
</evidence>
<dbReference type="OrthoDB" id="186626at2759"/>
<keyword evidence="4" id="KW-0949">S-adenosyl-L-methionine</keyword>
<evidence type="ECO:0000256" key="3">
    <source>
        <dbReference type="ARBA" id="ARBA00022679"/>
    </source>
</evidence>
<organism evidence="8 9">
    <name type="scientific">Polarella glacialis</name>
    <name type="common">Dinoflagellate</name>
    <dbReference type="NCBI Taxonomy" id="89957"/>
    <lineage>
        <taxon>Eukaryota</taxon>
        <taxon>Sar</taxon>
        <taxon>Alveolata</taxon>
        <taxon>Dinophyceae</taxon>
        <taxon>Suessiales</taxon>
        <taxon>Suessiaceae</taxon>
        <taxon>Polarella</taxon>
    </lineage>
</organism>
<keyword evidence="2" id="KW-0489">Methyltransferase</keyword>
<evidence type="ECO:0000256" key="5">
    <source>
        <dbReference type="ARBA" id="ARBA00022939"/>
    </source>
</evidence>
<dbReference type="PANTHER" id="PTHR43836:SF2">
    <property type="entry name" value="CATECHOL O-METHYLTRANSFERASE 1-RELATED"/>
    <property type="match status" value="1"/>
</dbReference>
<keyword evidence="7" id="KW-0472">Membrane</keyword>
<dbReference type="PANTHER" id="PTHR43836">
    <property type="entry name" value="CATECHOL O-METHYLTRANSFERASE 1-RELATED"/>
    <property type="match status" value="1"/>
</dbReference>
<gene>
    <name evidence="8" type="ORF">PGLA1383_LOCUS13103</name>
</gene>
<dbReference type="InterPro" id="IPR029063">
    <property type="entry name" value="SAM-dependent_MTases_sf"/>
</dbReference>
<protein>
    <recommendedName>
        <fullName evidence="1">catechol O-methyltransferase</fullName>
        <ecNumber evidence="1">2.1.1.6</ecNumber>
    </recommendedName>
</protein>
<dbReference type="InterPro" id="IPR002935">
    <property type="entry name" value="SAM_O-MeTrfase"/>
</dbReference>
<evidence type="ECO:0000313" key="8">
    <source>
        <dbReference type="EMBL" id="CAE8594570.1"/>
    </source>
</evidence>
<evidence type="ECO:0000256" key="4">
    <source>
        <dbReference type="ARBA" id="ARBA00022691"/>
    </source>
</evidence>
<keyword evidence="9" id="KW-1185">Reference proteome</keyword>
<evidence type="ECO:0000256" key="6">
    <source>
        <dbReference type="ARBA" id="ARBA00023453"/>
    </source>
</evidence>
<keyword evidence="5" id="KW-0128">Catecholamine metabolism</keyword>
<feature type="non-terminal residue" evidence="8">
    <location>
        <position position="1"/>
    </location>
</feature>
<dbReference type="Proteomes" id="UP000654075">
    <property type="component" value="Unassembled WGS sequence"/>
</dbReference>
<evidence type="ECO:0000256" key="2">
    <source>
        <dbReference type="ARBA" id="ARBA00022603"/>
    </source>
</evidence>
<comment type="caution">
    <text evidence="8">The sequence shown here is derived from an EMBL/GenBank/DDBJ whole genome shotgun (WGS) entry which is preliminary data.</text>
</comment>
<sequence length="578" mass="64243">RRREKEEHEWVTNALGFSLRLNKIEYYKETGTLHYILDYGIQNNLPAIQKAIEAFTREQELWLKLAGDEKGAVLDKVIQMHGKPMLVVEVGLYVGYSSTRMASQLKEWGGKVISMEVDPFHAAISRNTIEWAGLSDSIEIWCGHSENLIPRLAARLPPKSIDIIFFDQQGTKMHLDLQSIVKLGMLSDTAIIVGDNVLRPGSPQFMWWNTCAGPYETQVVSLKEYKQEIVEDWMSISFYMPHSPQALVPMVIPEDVEQLAHDTDGIRWKSVESRVSEEQWQSFSQRMRRDFAACGILPPEVVPSLAAGSQFLRSFTMALLQVSELESGPSAGYASVNTTLRQLYQERMKRDYDRHWNSPDEILLGDPARPLRLCSLPGQHLGAQVWHSGHLLANALAGRSGSQPLLEVLRGARVLELGAGLGIAGLAAAAFAGAAAVVLTDLPEMQPLLRRNIELNDLTGCCRAETLAWGSTLPESWGAFDVVLAADDPTCLIALRDTILALCPLGSSTTLLLAYKFRTEWDQDFLKKEILPHFIVVEEELVEPTSNGVGKRCQLFTCRRQGSPSGSDADSRMAPAST</sequence>
<dbReference type="SUPFAM" id="SSF53335">
    <property type="entry name" value="S-adenosyl-L-methionine-dependent methyltransferases"/>
    <property type="match status" value="2"/>
</dbReference>
<dbReference type="InterPro" id="IPR019410">
    <property type="entry name" value="Methyltransf_16"/>
</dbReference>
<dbReference type="GO" id="GO:0032259">
    <property type="term" value="P:methylation"/>
    <property type="evidence" value="ECO:0007669"/>
    <property type="project" value="UniProtKB-KW"/>
</dbReference>
<dbReference type="Pfam" id="PF01596">
    <property type="entry name" value="Methyltransf_3"/>
    <property type="match status" value="1"/>
</dbReference>
<keyword evidence="7" id="KW-1133">Transmembrane helix</keyword>
<dbReference type="Gene3D" id="3.40.50.150">
    <property type="entry name" value="Vaccinia Virus protein VP39"/>
    <property type="match status" value="2"/>
</dbReference>
<dbReference type="AlphaFoldDB" id="A0A813E6M4"/>
<comment type="similarity">
    <text evidence="6">Belongs to the class I-like SAM-binding methyltransferase superfamily. Cation-dependent O-methyltransferase family.</text>
</comment>